<sequence>MERKRLLGYMNLDTREWTDGVLTAAARKVVKNAGNSWVVCDGDIDPEWIEALNSVLDDNRLLTMPSGERIQFDNNVNFIFETDDLSFASPATVSRMGQLTILENVTSSMHNCKNVNDFRVRLFRSLIPFLPAQDLFEFATTIVFNGSALHDPKNPWNVCYDDRIDSLISYTDDLGIELKEEDIRRGQQIPLILTSAVQAKAETINTWLKEGSRKPILIIGTDGVGKENLIKYCLENDGSSNSVTIYCSAQTDPGHIEKVLFQHCLQVTSVNGRTLKPKDKSNLVVYLKGLNLAKTDKYGSSCMVSYLHGILTYQGYYDEHCEWISLENIQLIVSVTSIKTTDGNSQLAKRFLSMLRTVVLDGLKEEELITIYSEIMKPVLMTSLQSSSKIESVAGSITRIFMEVKERFTQALCIHYVFTPKDLTYWCLNLLRYMITEENIASLMGAALVYECLKIFKDRLISPDHRLHFDNIINDHLGKVGESRNALFISSGNSTPVGKELQIISKRDYMMLIEKAVNRYQFEISNFKHVLHEEFLYLCLSVDRVLSRPQGSLLLCGQSGSGRLEAVSLVAHMQRMKVVSPRISSNYTIKQFFNDLKSVISSASIENESILFVLENHQMINEAFLEVINSLLNSGMVPGLFTQQELDQLVSQLRDLCSQEGYTKDLYSFLAHKVKQNLHIVLILNIDNSNFTKLLTSNPALYKECTVIWKEGWSESTLHSIPNLILSKKDFNSPTIDSIGSTFVTLFSMLEKTSQSPSKFMKFVHNFADIYNKKYGLVNEKLKHLKAGIEKLTETKNSVATLQKKAATNSKKLVAKELEADKALKAITESMSGATDQKADMEQLKGDVEKENVRIEKQKKIIEEQLSEVEPLLKEARRAVGSIKSESLSEIRSLRAPPEAIRDILQAVLLFMGILDTSWENMRKFLGKSGIKEEIINFDARKIPSGAGAKVNALMKAKPNSFDEKSAKRASVAAAPLAEWVKANLQFAEILQKIEPLEKEKATLLKNLSKSEKQIERLSKGLVSVDAEVAELKENFERLVKETTQIKIDIDREQGTIKAAEDLVHRLDGEYVRWKEQNGSLQKESDQLEKQCLIGAAFVTFMGTCSEEQRKRMIDEWCDALSVTDFNLPKFLTTDTEILNWKRNKLPEDQLSIENASILFNSSDFCLIIDTTGRICTFLQSQLKDSNVEVINAGRSDLLLQIELGVRFGKTIIIDDVMDIEPGLVPLLRKQISSQGPRQIIQIGNNDKIDYNPAFKLFMCTKNAQIKLPSYISSIVNEVNFSTTKSGLTAQLLSLAIQIEKPKLDKRSSELTNEAEQMQMKLNELEGILLDELANSTGSIIENTQLLDSLKKLKENSDNITIALKESEHLQEELLEQRNIFLEFSKKSSILYFAINNLYRQNTMYNFGVTTIMKLFKSVMEKNMGNNTETALEGVYNDLRETVFIYISRGLFKADRLMFSINYVHKTKPDLFGKNEWEFFIGSLAVKEDGQDNNRTSSIQWVPSIRSNSVAKLEKALPGLVKAVQLSDQGTWKEFSKAVDAENYFPQSTSTKMTPFQKVLIIQAIRPDRLHTFLNNFACQALQLTSINPPPLDLESIYQVDSTEHEPILILTGPGADPSQDLEELGKRIVGMENYLQISMGQGQQESAIQFLKKSAEQGLWLCIKNVHLVSDFLPRLQKELGMLTPHAKFRLWLTSEPDERFPAVLAQESLKLTFESPPGLENNMSRTYTQWLQTKLTNSTPIRLQSYFIVAFLHAMLQERRTYIPQAWSSFYEFSNGDLRASKLITERIVNEADQNGGQIDWKTLRGLMAFVVYGGRIQNSHDVEILLAYLNKFFSNIFINGSTSGTLLRDLEMPNFSTLQDYLNWIKKSIKNDGESQLRMLGLPLNIHSSWEITSSSETIKQLRSLELETVNLNEFDKQEWSNNLKPILNLWKSLNGSSSYHNCVIPQITTHTNPLDEAFKGEFVFALTLIQKIHFDLGQLSKALKGTIIPTSSIIQLCKELMLLSVPSKWDNIWVGPWDPFVYLETVIAKTRSTEQIMNANLDVSLISIDLSNLLRPNRFLNAFRQLISRETNISMDQLKLASAWHRNLLEEVKFCVEIKNLNIEGALFDSGMLSESLVTSSPFNLVPSLYISWIPITQKDIYPESKSINAAIYENASRESVVTSVQLPFANEIDKDKWTITGVALFLKQSNV</sequence>
<dbReference type="Proteomes" id="UP000095286">
    <property type="component" value="Unplaced"/>
</dbReference>
<organism evidence="1 2">
    <name type="scientific">Rhabditophanes sp. KR3021</name>
    <dbReference type="NCBI Taxonomy" id="114890"/>
    <lineage>
        <taxon>Eukaryota</taxon>
        <taxon>Metazoa</taxon>
        <taxon>Ecdysozoa</taxon>
        <taxon>Nematoda</taxon>
        <taxon>Chromadorea</taxon>
        <taxon>Rhabditida</taxon>
        <taxon>Tylenchina</taxon>
        <taxon>Panagrolaimomorpha</taxon>
        <taxon>Strongyloidoidea</taxon>
        <taxon>Alloionematidae</taxon>
        <taxon>Rhabditophanes</taxon>
    </lineage>
</organism>
<accession>A0AC35UGI5</accession>
<protein>
    <submittedName>
        <fullName evidence="2">Dynein heavy chain</fullName>
    </submittedName>
</protein>
<dbReference type="WBParaSite" id="RSKR_0001106200.1">
    <property type="protein sequence ID" value="RSKR_0001106200.1"/>
    <property type="gene ID" value="RSKR_0001106200"/>
</dbReference>
<evidence type="ECO:0000313" key="2">
    <source>
        <dbReference type="WBParaSite" id="RSKR_0001106200.1"/>
    </source>
</evidence>
<name>A0AC35UGI5_9BILA</name>
<evidence type="ECO:0000313" key="1">
    <source>
        <dbReference type="Proteomes" id="UP000095286"/>
    </source>
</evidence>
<proteinExistence type="predicted"/>
<reference evidence="2" key="1">
    <citation type="submission" date="2016-11" db="UniProtKB">
        <authorList>
            <consortium name="WormBaseParasite"/>
        </authorList>
    </citation>
    <scope>IDENTIFICATION</scope>
    <source>
        <strain evidence="2">KR3021</strain>
    </source>
</reference>